<feature type="domain" description="HORMA" evidence="7">
    <location>
        <begin position="19"/>
        <end position="210"/>
    </location>
</feature>
<keyword evidence="5" id="KW-0539">Nucleus</keyword>
<accession>A0A8H7QNC1</accession>
<proteinExistence type="inferred from homology"/>
<evidence type="ECO:0000256" key="6">
    <source>
        <dbReference type="ARBA" id="ARBA00023306"/>
    </source>
</evidence>
<dbReference type="GO" id="GO:0000776">
    <property type="term" value="C:kinetochore"/>
    <property type="evidence" value="ECO:0007669"/>
    <property type="project" value="TreeGrafter"/>
</dbReference>
<name>A0A8H7QNC1_9FUNG</name>
<evidence type="ECO:0000259" key="7">
    <source>
        <dbReference type="PROSITE" id="PS50815"/>
    </source>
</evidence>
<dbReference type="Proteomes" id="UP000603453">
    <property type="component" value="Unassembled WGS sequence"/>
</dbReference>
<dbReference type="GO" id="GO:0051301">
    <property type="term" value="P:cell division"/>
    <property type="evidence" value="ECO:0007669"/>
    <property type="project" value="UniProtKB-KW"/>
</dbReference>
<comment type="subcellular location">
    <subcellularLocation>
        <location evidence="1">Nucleus</location>
    </subcellularLocation>
</comment>
<dbReference type="InterPro" id="IPR045091">
    <property type="entry name" value="Mad2-like"/>
</dbReference>
<keyword evidence="9" id="KW-1185">Reference proteome</keyword>
<evidence type="ECO:0000313" key="9">
    <source>
        <dbReference type="Proteomes" id="UP000603453"/>
    </source>
</evidence>
<keyword evidence="4" id="KW-0498">Mitosis</keyword>
<evidence type="ECO:0000256" key="1">
    <source>
        <dbReference type="ARBA" id="ARBA00004123"/>
    </source>
</evidence>
<evidence type="ECO:0000256" key="5">
    <source>
        <dbReference type="ARBA" id="ARBA00023242"/>
    </source>
</evidence>
<evidence type="ECO:0000256" key="3">
    <source>
        <dbReference type="ARBA" id="ARBA00022618"/>
    </source>
</evidence>
<protein>
    <recommendedName>
        <fullName evidence="7">HORMA domain-containing protein</fullName>
    </recommendedName>
</protein>
<evidence type="ECO:0000313" key="8">
    <source>
        <dbReference type="EMBL" id="KAG2195492.1"/>
    </source>
</evidence>
<dbReference type="GO" id="GO:0005654">
    <property type="term" value="C:nucleoplasm"/>
    <property type="evidence" value="ECO:0007669"/>
    <property type="project" value="TreeGrafter"/>
</dbReference>
<dbReference type="Pfam" id="PF02301">
    <property type="entry name" value="HORMA"/>
    <property type="match status" value="1"/>
</dbReference>
<dbReference type="GO" id="GO:0005737">
    <property type="term" value="C:cytoplasm"/>
    <property type="evidence" value="ECO:0007669"/>
    <property type="project" value="TreeGrafter"/>
</dbReference>
<dbReference type="InterPro" id="IPR003511">
    <property type="entry name" value="HORMA_dom"/>
</dbReference>
<keyword evidence="3" id="KW-0132">Cell division</keyword>
<dbReference type="SUPFAM" id="SSF56019">
    <property type="entry name" value="The spindle assembly checkpoint protein mad2"/>
    <property type="match status" value="1"/>
</dbReference>
<dbReference type="PANTHER" id="PTHR11842:SF11">
    <property type="entry name" value="MITOTIC SPINDLE ASSEMBLY CHECKPOINT PROTEIN MAD2A"/>
    <property type="match status" value="1"/>
</dbReference>
<organism evidence="8 9">
    <name type="scientific">Mucor saturninus</name>
    <dbReference type="NCBI Taxonomy" id="64648"/>
    <lineage>
        <taxon>Eukaryota</taxon>
        <taxon>Fungi</taxon>
        <taxon>Fungi incertae sedis</taxon>
        <taxon>Mucoromycota</taxon>
        <taxon>Mucoromycotina</taxon>
        <taxon>Mucoromycetes</taxon>
        <taxon>Mucorales</taxon>
        <taxon>Mucorineae</taxon>
        <taxon>Mucoraceae</taxon>
        <taxon>Mucor</taxon>
    </lineage>
</organism>
<sequence>MTAGEGINSSITLEGSSSLVVDYFQYCLSSALTFSILMLRGLKPEDSFRLVTRYGLKVYISNEPQLTRYIQGIVQQLKIWVEENVVSRFIVAIISTETMETIERWQFNIQVNGENGLPSAENVPPADAEIIQKQTRDQIRSVLRQIVQSVSYLPELDPDFCTMKVLVIADDTAEVPAAWVDDKACVILKGAEHVQLRSVSTLVHNVDAFVAYKYDPF</sequence>
<dbReference type="GO" id="GO:0007094">
    <property type="term" value="P:mitotic spindle assembly checkpoint signaling"/>
    <property type="evidence" value="ECO:0007669"/>
    <property type="project" value="TreeGrafter"/>
</dbReference>
<comment type="similarity">
    <text evidence="2">Belongs to the MAD2 family.</text>
</comment>
<reference evidence="8" key="1">
    <citation type="submission" date="2020-12" db="EMBL/GenBank/DDBJ databases">
        <title>Metabolic potential, ecology and presence of endohyphal bacteria is reflected in genomic diversity of Mucoromycotina.</title>
        <authorList>
            <person name="Muszewska A."/>
            <person name="Okrasinska A."/>
            <person name="Steczkiewicz K."/>
            <person name="Drgas O."/>
            <person name="Orlowska M."/>
            <person name="Perlinska-Lenart U."/>
            <person name="Aleksandrzak-Piekarczyk T."/>
            <person name="Szatraj K."/>
            <person name="Zielenkiewicz U."/>
            <person name="Pilsyk S."/>
            <person name="Malc E."/>
            <person name="Mieczkowski P."/>
            <person name="Kruszewska J.S."/>
            <person name="Biernat P."/>
            <person name="Pawlowska J."/>
        </authorList>
    </citation>
    <scope>NUCLEOTIDE SEQUENCE</scope>
    <source>
        <strain evidence="8">WA0000017839</strain>
    </source>
</reference>
<dbReference type="PROSITE" id="PS50815">
    <property type="entry name" value="HORMA"/>
    <property type="match status" value="1"/>
</dbReference>
<dbReference type="OrthoDB" id="1806at2759"/>
<evidence type="ECO:0000256" key="2">
    <source>
        <dbReference type="ARBA" id="ARBA00010348"/>
    </source>
</evidence>
<gene>
    <name evidence="8" type="ORF">INT47_012036</name>
</gene>
<comment type="caution">
    <text evidence="8">The sequence shown here is derived from an EMBL/GenBank/DDBJ whole genome shotgun (WGS) entry which is preliminary data.</text>
</comment>
<evidence type="ECO:0000256" key="4">
    <source>
        <dbReference type="ARBA" id="ARBA00022776"/>
    </source>
</evidence>
<dbReference type="AlphaFoldDB" id="A0A8H7QNC1"/>
<dbReference type="Gene3D" id="3.30.900.10">
    <property type="entry name" value="HORMA domain"/>
    <property type="match status" value="1"/>
</dbReference>
<dbReference type="InterPro" id="IPR036570">
    <property type="entry name" value="HORMA_dom_sf"/>
</dbReference>
<keyword evidence="6" id="KW-0131">Cell cycle</keyword>
<dbReference type="EMBL" id="JAEPRD010000169">
    <property type="protein sequence ID" value="KAG2195492.1"/>
    <property type="molecule type" value="Genomic_DNA"/>
</dbReference>
<dbReference type="PANTHER" id="PTHR11842">
    <property type="entry name" value="MITOTIC SPINDLE ASSEMBLY CHECKPOINT PROTEIN MAD2"/>
    <property type="match status" value="1"/>
</dbReference>